<dbReference type="InterPro" id="IPR013103">
    <property type="entry name" value="RVT_2"/>
</dbReference>
<keyword evidence="3" id="KW-1185">Reference proteome</keyword>
<comment type="caution">
    <text evidence="2">The sequence shown here is derived from an EMBL/GenBank/DDBJ whole genome shotgun (WGS) entry which is preliminary data.</text>
</comment>
<dbReference type="Proteomes" id="UP001318860">
    <property type="component" value="Unassembled WGS sequence"/>
</dbReference>
<dbReference type="PANTHER" id="PTHR11439:SF470">
    <property type="entry name" value="CYSTEINE-RICH RLK (RECEPTOR-LIKE PROTEIN KINASE) 8"/>
    <property type="match status" value="1"/>
</dbReference>
<dbReference type="PANTHER" id="PTHR11439">
    <property type="entry name" value="GAG-POL-RELATED RETROTRANSPOSON"/>
    <property type="match status" value="1"/>
</dbReference>
<dbReference type="EMBL" id="JABTTQ020000010">
    <property type="protein sequence ID" value="KAK6148264.1"/>
    <property type="molecule type" value="Genomic_DNA"/>
</dbReference>
<feature type="domain" description="Reverse transcriptase Ty1/copia-type" evidence="1">
    <location>
        <begin position="11"/>
        <end position="82"/>
    </location>
</feature>
<dbReference type="SUPFAM" id="SSF56672">
    <property type="entry name" value="DNA/RNA polymerases"/>
    <property type="match status" value="1"/>
</dbReference>
<organism evidence="2 3">
    <name type="scientific">Rehmannia glutinosa</name>
    <name type="common">Chinese foxglove</name>
    <dbReference type="NCBI Taxonomy" id="99300"/>
    <lineage>
        <taxon>Eukaryota</taxon>
        <taxon>Viridiplantae</taxon>
        <taxon>Streptophyta</taxon>
        <taxon>Embryophyta</taxon>
        <taxon>Tracheophyta</taxon>
        <taxon>Spermatophyta</taxon>
        <taxon>Magnoliopsida</taxon>
        <taxon>eudicotyledons</taxon>
        <taxon>Gunneridae</taxon>
        <taxon>Pentapetalae</taxon>
        <taxon>asterids</taxon>
        <taxon>lamiids</taxon>
        <taxon>Lamiales</taxon>
        <taxon>Orobanchaceae</taxon>
        <taxon>Rehmannieae</taxon>
        <taxon>Rehmannia</taxon>
    </lineage>
</organism>
<evidence type="ECO:0000313" key="3">
    <source>
        <dbReference type="Proteomes" id="UP001318860"/>
    </source>
</evidence>
<dbReference type="InterPro" id="IPR043502">
    <property type="entry name" value="DNA/RNA_pol_sf"/>
</dbReference>
<accession>A0ABR0WQ27</accession>
<evidence type="ECO:0000259" key="1">
    <source>
        <dbReference type="Pfam" id="PF07727"/>
    </source>
</evidence>
<reference evidence="2 3" key="1">
    <citation type="journal article" date="2021" name="Comput. Struct. Biotechnol. J.">
        <title>De novo genome assembly of the potent medicinal plant Rehmannia glutinosa using nanopore technology.</title>
        <authorList>
            <person name="Ma L."/>
            <person name="Dong C."/>
            <person name="Song C."/>
            <person name="Wang X."/>
            <person name="Zheng X."/>
            <person name="Niu Y."/>
            <person name="Chen S."/>
            <person name="Feng W."/>
        </authorList>
    </citation>
    <scope>NUCLEOTIDE SEQUENCE [LARGE SCALE GENOMIC DNA]</scope>
    <source>
        <strain evidence="2">DH-2019</strain>
    </source>
</reference>
<protein>
    <recommendedName>
        <fullName evidence="1">Reverse transcriptase Ty1/copia-type domain-containing protein</fullName>
    </recommendedName>
</protein>
<proteinExistence type="predicted"/>
<dbReference type="CDD" id="cd09272">
    <property type="entry name" value="RNase_HI_RT_Ty1"/>
    <property type="match status" value="1"/>
</dbReference>
<evidence type="ECO:0000313" key="2">
    <source>
        <dbReference type="EMBL" id="KAK6148264.1"/>
    </source>
</evidence>
<name>A0ABR0WQ27_REHGL</name>
<sequence length="378" mass="43131">MNKEIQALEENQTWELTTLPAWKKAIGSRWLYKIKRHPDGSIERYKARLVAKGYLQVEGVDFLESFSPVAKLVSIRMIIALANLFTIKDLGLAKYFLGLEIARSESGTYLNQRKYILDILKDVGMMDCKPVSTPFPQKSRFTRRARKPLDKPRCLSKTHWRVALLKSQRTDVTYCVQQLSQFINNPYSSHWDAAVHVLRYLKGCPSKGLFYSVDGCFDLQAYCDADWATCLDTRRSLTGFCVFFGDALISWKTKKQLTVSKSSAEAEYRAMSQTVCELLWISYLATDFQIPPSLPIPLWCDNQAALYIVENPVFHKRTKHLEIDCHLVRNQFKAGFVLPQKISTKLQLADLLTKSLGPGPFGVLLSKLGMKDFHSIPT</sequence>
<dbReference type="Pfam" id="PF07727">
    <property type="entry name" value="RVT_2"/>
    <property type="match status" value="1"/>
</dbReference>
<gene>
    <name evidence="2" type="ORF">DH2020_019176</name>
</gene>